<dbReference type="PROSITE" id="PS50011">
    <property type="entry name" value="PROTEIN_KINASE_DOM"/>
    <property type="match status" value="1"/>
</dbReference>
<comment type="subcellular location">
    <subcellularLocation>
        <location evidence="1">Nucleus</location>
    </subcellularLocation>
</comment>
<dbReference type="CDD" id="cd04301">
    <property type="entry name" value="NAT_SF"/>
    <property type="match status" value="1"/>
</dbReference>
<feature type="binding site" evidence="11">
    <location>
        <position position="563"/>
    </location>
    <ligand>
        <name>ATP</name>
        <dbReference type="ChEBI" id="CHEBI:30616"/>
    </ligand>
</feature>
<dbReference type="GO" id="GO:0000781">
    <property type="term" value="C:chromosome, telomeric region"/>
    <property type="evidence" value="ECO:0007669"/>
    <property type="project" value="GOC"/>
</dbReference>
<comment type="caution">
    <text evidence="14">The sequence shown here is derived from an EMBL/GenBank/DDBJ whole genome shotgun (WGS) entry which is preliminary data.</text>
</comment>
<evidence type="ECO:0000256" key="6">
    <source>
        <dbReference type="ARBA" id="ARBA00022741"/>
    </source>
</evidence>
<evidence type="ECO:0000256" key="10">
    <source>
        <dbReference type="ARBA" id="ARBA00048017"/>
    </source>
</evidence>
<sequence>ASVPVDVLHQVRSLVRRDANDVCVILVGRESFGNFNGPHIVLPLIFFLGKMEDSMTARLKKLVTDGNEALELRLIRNLNDLHSEEAVFKPEMTYQVFGDREIIFGYLDLKIHLFYSAGCLETYLGMKYTEKVNAKLEGVEADEVLSKIAPKLAPDVHYSLANFTKALAKDDTFTPYGELIHSFSLDDEGTARQFVVYKADMGYKGFKEYHQRIQTFLLWYIDAALFIDLDDEQWQYFNLFERYTTPMGTTRYATIGFATVYRYYAYPQHIRPRIAQFLILPPFRRIGLGKHLLQAIYREYIAMREVKDITVETPSEVFQRLRNYVDALNCSALSSFAPKRLKQGFDNEMIVEARNKLKINKKQARVVYEILRLLATNVADAEEYRAYRIDVKKRLNIPFKRKQNEELKIERALKNTAEKSTCTNGNGLPSDEQRREILEKEYRILEEEYKMVIERLESELFVIVADKEVEQCGKGLHNLHLSNAQMGILRHRIIRIHDANRNAVCCPTNLMSHLSQTPSEEATLLARGYKLVKKLGEGCYAKVYLAEYKPEHESEKNSTLACKIIDTANAPKDFVRKFLPRELDILVKLNHPHVVHVHSIFQRRTKYFIFMRFAENGDLLDFILKNGAVAENQARVWFRQLALGLQYLHEMEIAHRDIKCENVLLTSNYNVKLADFGFARYTIDSRGKRVLSDTYCGSLSYVAPEILRGYPYNPKISDIWSLGVILYILLNKAMPFDEDNIKRLYELQIARKWKFRSKVTESLTDRVKKLVTSLLEPDVSKRWRLDQIVQSDWIAMDPRLLVLTPAEQIALNNAIEERKKHEEKFARREPRRHKVEETKKINEYKTHETEEIMVLKDAAKATVSTIMTIKA</sequence>
<dbReference type="FunFam" id="1.10.510.10:FF:000943">
    <property type="entry name" value="testis-specific serine/threonine-protein kinase 1"/>
    <property type="match status" value="1"/>
</dbReference>
<dbReference type="InterPro" id="IPR017441">
    <property type="entry name" value="Protein_kinase_ATP_BS"/>
</dbReference>
<keyword evidence="5" id="KW-0808">Transferase</keyword>
<dbReference type="InterPro" id="IPR016181">
    <property type="entry name" value="Acyl_CoA_acyltransferase"/>
</dbReference>
<dbReference type="InterPro" id="IPR037113">
    <property type="entry name" value="Hat1_N_sf"/>
</dbReference>
<dbReference type="PROSITE" id="PS00107">
    <property type="entry name" value="PROTEIN_KINASE_ATP"/>
    <property type="match status" value="1"/>
</dbReference>
<evidence type="ECO:0000256" key="7">
    <source>
        <dbReference type="ARBA" id="ARBA00022840"/>
    </source>
</evidence>
<gene>
    <name evidence="14" type="ORF">DBV15_04586</name>
</gene>
<comment type="catalytic activity">
    <reaction evidence="10">
        <text>L-lysyl-[protein] + acetyl-CoA = N(6)-acetyl-L-lysyl-[protein] + CoA + H(+)</text>
        <dbReference type="Rhea" id="RHEA:45948"/>
        <dbReference type="Rhea" id="RHEA-COMP:9752"/>
        <dbReference type="Rhea" id="RHEA-COMP:10731"/>
        <dbReference type="ChEBI" id="CHEBI:15378"/>
        <dbReference type="ChEBI" id="CHEBI:29969"/>
        <dbReference type="ChEBI" id="CHEBI:57287"/>
        <dbReference type="ChEBI" id="CHEBI:57288"/>
        <dbReference type="ChEBI" id="CHEBI:61930"/>
        <dbReference type="EC" id="2.3.1.48"/>
    </reaction>
</comment>
<evidence type="ECO:0000256" key="4">
    <source>
        <dbReference type="ARBA" id="ARBA00021268"/>
    </source>
</evidence>
<dbReference type="InterPro" id="IPR019467">
    <property type="entry name" value="Hat1_N"/>
</dbReference>
<evidence type="ECO:0000256" key="5">
    <source>
        <dbReference type="ARBA" id="ARBA00022679"/>
    </source>
</evidence>
<dbReference type="InterPro" id="IPR017380">
    <property type="entry name" value="Hist_AcTrfase_B-typ_cat-su"/>
</dbReference>
<dbReference type="SUPFAM" id="SSF56112">
    <property type="entry name" value="Protein kinase-like (PK-like)"/>
    <property type="match status" value="1"/>
</dbReference>
<dbReference type="GO" id="GO:0004402">
    <property type="term" value="F:histone acetyltransferase activity"/>
    <property type="evidence" value="ECO:0007669"/>
    <property type="project" value="InterPro"/>
</dbReference>
<proteinExistence type="inferred from homology"/>
<dbReference type="Proteomes" id="UP000310200">
    <property type="component" value="Unassembled WGS sequence"/>
</dbReference>
<dbReference type="InterPro" id="IPR000719">
    <property type="entry name" value="Prot_kinase_dom"/>
</dbReference>
<dbReference type="Pfam" id="PF21183">
    <property type="entry name" value="HAT1_C"/>
    <property type="match status" value="1"/>
</dbReference>
<evidence type="ECO:0000256" key="11">
    <source>
        <dbReference type="PROSITE-ProRule" id="PRU10141"/>
    </source>
</evidence>
<feature type="coiled-coil region" evidence="12">
    <location>
        <begin position="428"/>
        <end position="455"/>
    </location>
</feature>
<keyword evidence="12" id="KW-0175">Coiled coil</keyword>
<evidence type="ECO:0000259" key="13">
    <source>
        <dbReference type="PROSITE" id="PS50011"/>
    </source>
</evidence>
<dbReference type="GO" id="GO:0004672">
    <property type="term" value="F:protein kinase activity"/>
    <property type="evidence" value="ECO:0007669"/>
    <property type="project" value="InterPro"/>
</dbReference>
<dbReference type="PROSITE" id="PS00108">
    <property type="entry name" value="PROTEIN_KINASE_ST"/>
    <property type="match status" value="1"/>
</dbReference>
<dbReference type="Gene3D" id="3.90.360.10">
    <property type="entry name" value="Histone acetyl transferase 1 (HAT1), N-terminal domain"/>
    <property type="match status" value="1"/>
</dbReference>
<keyword evidence="6 11" id="KW-0547">Nucleotide-binding</keyword>
<evidence type="ECO:0000256" key="8">
    <source>
        <dbReference type="ARBA" id="ARBA00023242"/>
    </source>
</evidence>
<evidence type="ECO:0000313" key="14">
    <source>
        <dbReference type="EMBL" id="TGZ54548.1"/>
    </source>
</evidence>
<evidence type="ECO:0000256" key="2">
    <source>
        <dbReference type="ARBA" id="ARBA00010543"/>
    </source>
</evidence>
<accession>A0A4S2L286</accession>
<evidence type="ECO:0000256" key="12">
    <source>
        <dbReference type="SAM" id="Coils"/>
    </source>
</evidence>
<comment type="similarity">
    <text evidence="2">Belongs to the HAT1 family.</text>
</comment>
<dbReference type="InterPro" id="IPR013523">
    <property type="entry name" value="Hist_AcTrfase_HAT1_C"/>
</dbReference>
<dbReference type="EC" id="2.3.1.48" evidence="3"/>
<dbReference type="AlphaFoldDB" id="A0A4S2L286"/>
<dbReference type="Gene3D" id="1.10.10.390">
    <property type="match status" value="1"/>
</dbReference>
<protein>
    <recommendedName>
        <fullName evidence="4">Histone acetyltransferase type B catalytic subunit</fullName>
        <ecNumber evidence="3">2.3.1.48</ecNumber>
    </recommendedName>
</protein>
<evidence type="ECO:0000256" key="3">
    <source>
        <dbReference type="ARBA" id="ARBA00013184"/>
    </source>
</evidence>
<dbReference type="SUPFAM" id="SSF55729">
    <property type="entry name" value="Acyl-CoA N-acyltransferases (Nat)"/>
    <property type="match status" value="1"/>
</dbReference>
<dbReference type="GO" id="GO:0005524">
    <property type="term" value="F:ATP binding"/>
    <property type="evidence" value="ECO:0007669"/>
    <property type="project" value="UniProtKB-UniRule"/>
</dbReference>
<dbReference type="InterPro" id="IPR048776">
    <property type="entry name" value="HAT1_C"/>
</dbReference>
<feature type="non-terminal residue" evidence="14">
    <location>
        <position position="1"/>
    </location>
</feature>
<keyword evidence="8" id="KW-0539">Nucleus</keyword>
<keyword evidence="15" id="KW-1185">Reference proteome</keyword>
<organism evidence="14 15">
    <name type="scientific">Temnothorax longispinosus</name>
    <dbReference type="NCBI Taxonomy" id="300112"/>
    <lineage>
        <taxon>Eukaryota</taxon>
        <taxon>Metazoa</taxon>
        <taxon>Ecdysozoa</taxon>
        <taxon>Arthropoda</taxon>
        <taxon>Hexapoda</taxon>
        <taxon>Insecta</taxon>
        <taxon>Pterygota</taxon>
        <taxon>Neoptera</taxon>
        <taxon>Endopterygota</taxon>
        <taxon>Hymenoptera</taxon>
        <taxon>Apocrita</taxon>
        <taxon>Aculeata</taxon>
        <taxon>Formicoidea</taxon>
        <taxon>Formicidae</taxon>
        <taxon>Myrmicinae</taxon>
        <taxon>Temnothorax</taxon>
    </lineage>
</organism>
<name>A0A4S2L286_9HYME</name>
<dbReference type="GO" id="GO:0005634">
    <property type="term" value="C:nucleus"/>
    <property type="evidence" value="ECO:0007669"/>
    <property type="project" value="UniProtKB-SubCell"/>
</dbReference>
<dbReference type="PANTHER" id="PTHR12046">
    <property type="entry name" value="HISTONE ACETYLTRANSFERASE TYPE B CATALYTIC SUBUNIT"/>
    <property type="match status" value="1"/>
</dbReference>
<evidence type="ECO:0000256" key="9">
    <source>
        <dbReference type="ARBA" id="ARBA00023315"/>
    </source>
</evidence>
<dbReference type="Pfam" id="PF00069">
    <property type="entry name" value="Pkinase"/>
    <property type="match status" value="1"/>
</dbReference>
<dbReference type="EMBL" id="QBLH01000651">
    <property type="protein sequence ID" value="TGZ54548.1"/>
    <property type="molecule type" value="Genomic_DNA"/>
</dbReference>
<evidence type="ECO:0000256" key="1">
    <source>
        <dbReference type="ARBA" id="ARBA00004123"/>
    </source>
</evidence>
<feature type="domain" description="Protein kinase" evidence="13">
    <location>
        <begin position="529"/>
        <end position="794"/>
    </location>
</feature>
<dbReference type="CDD" id="cd14080">
    <property type="entry name" value="STKc_TSSK-like"/>
    <property type="match status" value="1"/>
</dbReference>
<keyword evidence="9" id="KW-0012">Acyltransferase</keyword>
<dbReference type="GO" id="GO:0042393">
    <property type="term" value="F:histone binding"/>
    <property type="evidence" value="ECO:0007669"/>
    <property type="project" value="InterPro"/>
</dbReference>
<keyword evidence="7 11" id="KW-0067">ATP-binding</keyword>
<reference evidence="14 15" key="1">
    <citation type="journal article" date="2019" name="Philos. Trans. R. Soc. Lond., B, Biol. Sci.">
        <title>Ant behaviour and brain gene expression of defending hosts depend on the ecological success of the intruding social parasite.</title>
        <authorList>
            <person name="Kaur R."/>
            <person name="Stoldt M."/>
            <person name="Jongepier E."/>
            <person name="Feldmeyer B."/>
            <person name="Menzel F."/>
            <person name="Bornberg-Bauer E."/>
            <person name="Foitzik S."/>
        </authorList>
    </citation>
    <scope>NUCLEOTIDE SEQUENCE [LARGE SCALE GENOMIC DNA]</scope>
    <source>
        <tissue evidence="14">Whole body</tissue>
    </source>
</reference>
<evidence type="ECO:0000313" key="15">
    <source>
        <dbReference type="Proteomes" id="UP000310200"/>
    </source>
</evidence>
<dbReference type="Gene3D" id="3.40.630.30">
    <property type="match status" value="1"/>
</dbReference>
<dbReference type="STRING" id="300112.A0A4S2L286"/>
<dbReference type="Gene3D" id="1.10.510.10">
    <property type="entry name" value="Transferase(Phosphotransferase) domain 1"/>
    <property type="match status" value="1"/>
</dbReference>
<dbReference type="InterPro" id="IPR011009">
    <property type="entry name" value="Kinase-like_dom_sf"/>
</dbReference>
<dbReference type="SMART" id="SM00220">
    <property type="entry name" value="S_TKc"/>
    <property type="match status" value="1"/>
</dbReference>
<dbReference type="InterPro" id="IPR008271">
    <property type="entry name" value="Ser/Thr_kinase_AS"/>
</dbReference>
<dbReference type="Pfam" id="PF10394">
    <property type="entry name" value="Hat1_N"/>
    <property type="match status" value="1"/>
</dbReference>
<dbReference type="GO" id="GO:0031509">
    <property type="term" value="P:subtelomeric heterochromatin formation"/>
    <property type="evidence" value="ECO:0007669"/>
    <property type="project" value="InterPro"/>
</dbReference>